<reference evidence="2 3" key="1">
    <citation type="submission" date="2023-09" db="EMBL/GenBank/DDBJ databases">
        <title>Pangenome analysis of Batrachochytrium dendrobatidis and related Chytrids.</title>
        <authorList>
            <person name="Yacoub M.N."/>
            <person name="Stajich J.E."/>
            <person name="James T.Y."/>
        </authorList>
    </citation>
    <scope>NUCLEOTIDE SEQUENCE [LARGE SCALE GENOMIC DNA]</scope>
    <source>
        <strain evidence="2 3">JEL0888</strain>
    </source>
</reference>
<name>A0ABR4NK03_9FUNG</name>
<accession>A0ABR4NK03</accession>
<evidence type="ECO:0000313" key="2">
    <source>
        <dbReference type="EMBL" id="KAL2919866.1"/>
    </source>
</evidence>
<feature type="region of interest" description="Disordered" evidence="1">
    <location>
        <begin position="208"/>
        <end position="235"/>
    </location>
</feature>
<evidence type="ECO:0000256" key="1">
    <source>
        <dbReference type="SAM" id="MobiDB-lite"/>
    </source>
</evidence>
<evidence type="ECO:0000313" key="3">
    <source>
        <dbReference type="Proteomes" id="UP001527925"/>
    </source>
</evidence>
<dbReference type="EMBL" id="JADGIZ020000002">
    <property type="protein sequence ID" value="KAL2919866.1"/>
    <property type="molecule type" value="Genomic_DNA"/>
</dbReference>
<feature type="compositionally biased region" description="Basic and acidic residues" evidence="1">
    <location>
        <begin position="208"/>
        <end position="231"/>
    </location>
</feature>
<protein>
    <submittedName>
        <fullName evidence="2">Uncharacterized protein</fullName>
    </submittedName>
</protein>
<gene>
    <name evidence="2" type="ORF">HK105_200783</name>
</gene>
<comment type="caution">
    <text evidence="2">The sequence shown here is derived from an EMBL/GenBank/DDBJ whole genome shotgun (WGS) entry which is preliminary data.</text>
</comment>
<sequence length="275" mass="30004">MFSNQKIHRAHAESLKTAAVELSQADSGVIFFTQGICYANLEDTIESVRDREHKYQYRMDVHETIESIMNEGFDEIYDNVAISKVRPESFEEQVEAIYLEAIGADIHKKGSYAAAAAQAASSSELGGKVIKGRIVLELRNFAQLADPTARTASLFVSTLDLSVDMLKQQLARDHTAMVSLGLHASGKPGHKSAPCAFQLGDVMRFAGDDEHSCDGSESRDECQDEPGRSEKPPASFSYRFVPFDITESLAKSGLRNGATVWVMPIQAKVVAGAAV</sequence>
<dbReference type="Proteomes" id="UP001527925">
    <property type="component" value="Unassembled WGS sequence"/>
</dbReference>
<proteinExistence type="predicted"/>
<keyword evidence="3" id="KW-1185">Reference proteome</keyword>
<organism evidence="2 3">
    <name type="scientific">Polyrhizophydium stewartii</name>
    <dbReference type="NCBI Taxonomy" id="2732419"/>
    <lineage>
        <taxon>Eukaryota</taxon>
        <taxon>Fungi</taxon>
        <taxon>Fungi incertae sedis</taxon>
        <taxon>Chytridiomycota</taxon>
        <taxon>Chytridiomycota incertae sedis</taxon>
        <taxon>Chytridiomycetes</taxon>
        <taxon>Rhizophydiales</taxon>
        <taxon>Rhizophydiales incertae sedis</taxon>
        <taxon>Polyrhizophydium</taxon>
    </lineage>
</organism>